<name>A0ABR2PYW6_9ROSI</name>
<dbReference type="SUPFAM" id="SSF48371">
    <property type="entry name" value="ARM repeat"/>
    <property type="match status" value="1"/>
</dbReference>
<dbReference type="InterPro" id="IPR016024">
    <property type="entry name" value="ARM-type_fold"/>
</dbReference>
<dbReference type="PANTHER" id="PTHR16212">
    <property type="entry name" value="FOCADHESIN FAMILY MEMBER"/>
    <property type="match status" value="1"/>
</dbReference>
<proteinExistence type="predicted"/>
<keyword evidence="3" id="KW-1185">Reference proteome</keyword>
<dbReference type="PANTHER" id="PTHR16212:SF4">
    <property type="entry name" value="FOCADHESIN"/>
    <property type="match status" value="1"/>
</dbReference>
<feature type="domain" description="DUF3730" evidence="1">
    <location>
        <begin position="2"/>
        <end position="137"/>
    </location>
</feature>
<dbReference type="EMBL" id="JBBPBN010000048">
    <property type="protein sequence ID" value="KAK8993626.1"/>
    <property type="molecule type" value="Genomic_DNA"/>
</dbReference>
<comment type="caution">
    <text evidence="2">The sequence shown here is derived from an EMBL/GenBank/DDBJ whole genome shotgun (WGS) entry which is preliminary data.</text>
</comment>
<dbReference type="Pfam" id="PF12530">
    <property type="entry name" value="DUF3730"/>
    <property type="match status" value="1"/>
</dbReference>
<evidence type="ECO:0000313" key="2">
    <source>
        <dbReference type="EMBL" id="KAK8993626.1"/>
    </source>
</evidence>
<reference evidence="2 3" key="1">
    <citation type="journal article" date="2024" name="G3 (Bethesda)">
        <title>Genome assembly of Hibiscus sabdariffa L. provides insights into metabolisms of medicinal natural products.</title>
        <authorList>
            <person name="Kim T."/>
        </authorList>
    </citation>
    <scope>NUCLEOTIDE SEQUENCE [LARGE SCALE GENOMIC DNA]</scope>
    <source>
        <strain evidence="2">TK-2024</strain>
        <tissue evidence="2">Old leaves</tissue>
    </source>
</reference>
<evidence type="ECO:0000259" key="1">
    <source>
        <dbReference type="Pfam" id="PF12530"/>
    </source>
</evidence>
<gene>
    <name evidence="2" type="ORF">V6N11_007853</name>
</gene>
<sequence>MHERNICISMAVSIRDVCRKNPDRGVDLILSVSACIESPDPTIQALGFQSLAHLCEADVIDFYTAWDVIGKHVQGYNEDPVLAYSVCFLLRWGARDADAYPDASKEVMNIIWGVGCSLHMGHELRWAKAKASAFEALIQYEIPSTEKNISNFKQMVMDLLLSETNPDVLKALEGLLVKIIGHEHSNRRRFVKEKKVPTSKIEKLLDVFPQVIFSSGKRSNAGELPGAALLCGSFISNNLKSQGTARGVQDPHSGYEDMMPLYKTSKAANGILKSMMQVAEESIPRSAENIALAIGALCAVLPPSAHIIKSTASKFLLGWLFQYEHEHRQWSASMSLGLISSSLHVTDHEQKFMNITGLLEVLCHSKSSIVKGACGIGLGLSCQDLLSRVEAPDDSNVIEENHKMLEERLLGRIVRTLSLMLHPVADSSANTLESLCAHFSTGTDDIDTSITSELLDDDSNGLDDDIWGIAGLVIGLGSSIGAMYRAGAYDAVLKVKELIISWIPHMSSSVQTVDSSNERSEILLSVGSCLALPHVVAFC</sequence>
<organism evidence="2 3">
    <name type="scientific">Hibiscus sabdariffa</name>
    <name type="common">roselle</name>
    <dbReference type="NCBI Taxonomy" id="183260"/>
    <lineage>
        <taxon>Eukaryota</taxon>
        <taxon>Viridiplantae</taxon>
        <taxon>Streptophyta</taxon>
        <taxon>Embryophyta</taxon>
        <taxon>Tracheophyta</taxon>
        <taxon>Spermatophyta</taxon>
        <taxon>Magnoliopsida</taxon>
        <taxon>eudicotyledons</taxon>
        <taxon>Gunneridae</taxon>
        <taxon>Pentapetalae</taxon>
        <taxon>rosids</taxon>
        <taxon>malvids</taxon>
        <taxon>Malvales</taxon>
        <taxon>Malvaceae</taxon>
        <taxon>Malvoideae</taxon>
        <taxon>Hibiscus</taxon>
    </lineage>
</organism>
<dbReference type="InterPro" id="IPR045163">
    <property type="entry name" value="Focadhesin/RST1"/>
</dbReference>
<accession>A0ABR2PYW6</accession>
<dbReference type="InterPro" id="IPR022542">
    <property type="entry name" value="FOCAD/RST1_DUF3730"/>
</dbReference>
<evidence type="ECO:0000313" key="3">
    <source>
        <dbReference type="Proteomes" id="UP001396334"/>
    </source>
</evidence>
<dbReference type="Proteomes" id="UP001396334">
    <property type="component" value="Unassembled WGS sequence"/>
</dbReference>
<protein>
    <recommendedName>
        <fullName evidence="1">DUF3730 domain-containing protein</fullName>
    </recommendedName>
</protein>